<dbReference type="AlphaFoldDB" id="A0A068Y5C6"/>
<dbReference type="CDD" id="cd00590">
    <property type="entry name" value="RRM_SF"/>
    <property type="match status" value="1"/>
</dbReference>
<keyword evidence="1 2" id="KW-0694">RNA-binding</keyword>
<feature type="domain" description="RRM" evidence="4">
    <location>
        <begin position="405"/>
        <end position="478"/>
    </location>
</feature>
<dbReference type="InterPro" id="IPR035979">
    <property type="entry name" value="RBD_domain_sf"/>
</dbReference>
<dbReference type="STRING" id="6211.A0A068Y5C6"/>
<dbReference type="GO" id="GO:0005737">
    <property type="term" value="C:cytoplasm"/>
    <property type="evidence" value="ECO:0007669"/>
    <property type="project" value="TreeGrafter"/>
</dbReference>
<dbReference type="Proteomes" id="UP000017246">
    <property type="component" value="Unassembled WGS sequence"/>
</dbReference>
<evidence type="ECO:0000313" key="5">
    <source>
        <dbReference type="EMBL" id="CDS37378.1"/>
    </source>
</evidence>
<protein>
    <submittedName>
        <fullName evidence="5">Nucleolin</fullName>
    </submittedName>
</protein>
<gene>
    <name evidence="5" type="ORF">EmuJ_000462200</name>
</gene>
<evidence type="ECO:0000256" key="2">
    <source>
        <dbReference type="PROSITE-ProRule" id="PRU00176"/>
    </source>
</evidence>
<sequence length="634" mass="68946">MVMTQKKNRNPNAQNPKANGTPATKILGKKRPREEDSGDDEDVGTKLDAVQVKKLKQMIVEDVDDSGSTELDAEEEIEGDSDEESEEYGDEDDSDHNGDTEDELPEKVVKLANSREKTQHRQTPAKSNQEKLKATAKQSEQKVEVQKQFRVSASNILLFNIPRLNENELHGFLAKRNVHPESISCINSPVALLGFADDAAAKKAVSACSGAAYSQDTLAVVPVTDGDIGMIRSNKNPHPGRPDAPLTCLFVASLPKSVTEKEILKVIGIEPKHLRLMTSGPKNYLTNACYIDCNSEDDARKAFQVLQNHQFGDVQVKVYLKPQSNFNPITETSLIVANVPFSAEIDDVKKQFPSAKKVELTRRGCFMLSFGSVEDRAKVLKESEGKVMGGRALRFITSDKSAVDYPVFVSNIAFAVSADELKAAFPGCRNVFMRKKNGRFNGNAVVYFTTKEAAEAGAKEGAKKELKGRLLKTKVQDQSADPSIDKQSAASPKKGTEKPKPRVENKAKPVLPAQVGSESEEEDDEEDKSDDEEDKSGDEEIDEGDSEDDSVDDAENDMVEEGSESASGAEEDAPVSKRPKRDQDSAFKDHSGGGKRGGRGGRGGGFPHRGSRGGGGFQNRGSRGARGRGGPFKK</sequence>
<dbReference type="OrthoDB" id="6267411at2759"/>
<evidence type="ECO:0000256" key="3">
    <source>
        <dbReference type="SAM" id="MobiDB-lite"/>
    </source>
</evidence>
<feature type="region of interest" description="Disordered" evidence="3">
    <location>
        <begin position="473"/>
        <end position="634"/>
    </location>
</feature>
<feature type="compositionally biased region" description="Basic residues" evidence="3">
    <location>
        <begin position="623"/>
        <end position="634"/>
    </location>
</feature>
<dbReference type="GO" id="GO:1990904">
    <property type="term" value="C:ribonucleoprotein complex"/>
    <property type="evidence" value="ECO:0007669"/>
    <property type="project" value="TreeGrafter"/>
</dbReference>
<evidence type="ECO:0000313" key="6">
    <source>
        <dbReference type="Proteomes" id="UP000017246"/>
    </source>
</evidence>
<dbReference type="Pfam" id="PF00076">
    <property type="entry name" value="RRM_1"/>
    <property type="match status" value="1"/>
</dbReference>
<dbReference type="SUPFAM" id="SSF54928">
    <property type="entry name" value="RNA-binding domain, RBD"/>
    <property type="match status" value="2"/>
</dbReference>
<feature type="compositionally biased region" description="Polar residues" evidence="3">
    <location>
        <begin position="10"/>
        <end position="22"/>
    </location>
</feature>
<dbReference type="PANTHER" id="PTHR23003:SF3">
    <property type="entry name" value="FI21236P1-RELATED"/>
    <property type="match status" value="1"/>
</dbReference>
<organism evidence="5 6">
    <name type="scientific">Echinococcus multilocularis</name>
    <name type="common">Fox tapeworm</name>
    <dbReference type="NCBI Taxonomy" id="6211"/>
    <lineage>
        <taxon>Eukaryota</taxon>
        <taxon>Metazoa</taxon>
        <taxon>Spiralia</taxon>
        <taxon>Lophotrochozoa</taxon>
        <taxon>Platyhelminthes</taxon>
        <taxon>Cestoda</taxon>
        <taxon>Eucestoda</taxon>
        <taxon>Cyclophyllidea</taxon>
        <taxon>Taeniidae</taxon>
        <taxon>Echinococcus</taxon>
    </lineage>
</organism>
<dbReference type="OMA" id="IPRLNEN"/>
<dbReference type="PANTHER" id="PTHR23003">
    <property type="entry name" value="RNA RECOGNITION MOTIF RRM DOMAIN CONTAINING PROTEIN"/>
    <property type="match status" value="1"/>
</dbReference>
<feature type="compositionally biased region" description="Gly residues" evidence="3">
    <location>
        <begin position="600"/>
        <end position="618"/>
    </location>
</feature>
<feature type="compositionally biased region" description="Acidic residues" evidence="3">
    <location>
        <begin position="61"/>
        <end position="94"/>
    </location>
</feature>
<feature type="compositionally biased region" description="Basic and acidic residues" evidence="3">
    <location>
        <begin position="128"/>
        <end position="139"/>
    </location>
</feature>
<feature type="compositionally biased region" description="Basic and acidic residues" evidence="3">
    <location>
        <begin position="494"/>
        <end position="507"/>
    </location>
</feature>
<evidence type="ECO:0000259" key="4">
    <source>
        <dbReference type="PROSITE" id="PS50102"/>
    </source>
</evidence>
<dbReference type="Gene3D" id="3.30.70.330">
    <property type="match status" value="2"/>
</dbReference>
<accession>A0A068Y5C6</accession>
<feature type="compositionally biased region" description="Acidic residues" evidence="3">
    <location>
        <begin position="518"/>
        <end position="573"/>
    </location>
</feature>
<feature type="region of interest" description="Disordered" evidence="3">
    <location>
        <begin position="1"/>
        <end position="139"/>
    </location>
</feature>
<dbReference type="InterPro" id="IPR000504">
    <property type="entry name" value="RRM_dom"/>
</dbReference>
<evidence type="ECO:0000256" key="1">
    <source>
        <dbReference type="ARBA" id="ARBA00022884"/>
    </source>
</evidence>
<reference evidence="5" key="2">
    <citation type="submission" date="2015-11" db="EMBL/GenBank/DDBJ databases">
        <authorList>
            <person name="Zhang Y."/>
            <person name="Guo Z."/>
        </authorList>
    </citation>
    <scope>NUCLEOTIDE SEQUENCE</scope>
</reference>
<keyword evidence="6" id="KW-1185">Reference proteome</keyword>
<dbReference type="PROSITE" id="PS50102">
    <property type="entry name" value="RRM"/>
    <property type="match status" value="2"/>
</dbReference>
<feature type="compositionally biased region" description="Polar residues" evidence="3">
    <location>
        <begin position="476"/>
        <end position="490"/>
    </location>
</feature>
<dbReference type="SMART" id="SM00360">
    <property type="entry name" value="RRM"/>
    <property type="match status" value="3"/>
</dbReference>
<name>A0A068Y5C6_ECHMU</name>
<dbReference type="InterPro" id="IPR012677">
    <property type="entry name" value="Nucleotide-bd_a/b_plait_sf"/>
</dbReference>
<dbReference type="EMBL" id="LN902843">
    <property type="protein sequence ID" value="CDS37378.1"/>
    <property type="molecule type" value="Genomic_DNA"/>
</dbReference>
<feature type="compositionally biased region" description="Basic and acidic residues" evidence="3">
    <location>
        <begin position="95"/>
        <end position="119"/>
    </location>
</feature>
<feature type="domain" description="RRM" evidence="4">
    <location>
        <begin position="332"/>
        <end position="400"/>
    </location>
</feature>
<proteinExistence type="predicted"/>
<dbReference type="GO" id="GO:0005634">
    <property type="term" value="C:nucleus"/>
    <property type="evidence" value="ECO:0007669"/>
    <property type="project" value="TreeGrafter"/>
</dbReference>
<dbReference type="GO" id="GO:0003729">
    <property type="term" value="F:mRNA binding"/>
    <property type="evidence" value="ECO:0007669"/>
    <property type="project" value="TreeGrafter"/>
</dbReference>
<dbReference type="InterPro" id="IPR050374">
    <property type="entry name" value="RRT5_SRSF_SR"/>
</dbReference>
<feature type="compositionally biased region" description="Basic and acidic residues" evidence="3">
    <location>
        <begin position="581"/>
        <end position="592"/>
    </location>
</feature>
<reference evidence="5" key="1">
    <citation type="journal article" date="2013" name="Nature">
        <title>The genomes of four tapeworm species reveal adaptations to parasitism.</title>
        <authorList>
            <person name="Tsai I.J."/>
            <person name="Zarowiecki M."/>
            <person name="Holroyd N."/>
            <person name="Garciarrubio A."/>
            <person name="Sanchez-Flores A."/>
            <person name="Brooks K.L."/>
            <person name="Tracey A."/>
            <person name="Bobes R.J."/>
            <person name="Fragoso G."/>
            <person name="Sciutto E."/>
            <person name="Aslett M."/>
            <person name="Beasley H."/>
            <person name="Bennett H.M."/>
            <person name="Cai J."/>
            <person name="Camicia F."/>
            <person name="Clark R."/>
            <person name="Cucher M."/>
            <person name="De Silva N."/>
            <person name="Day T.A."/>
            <person name="Deplazes P."/>
            <person name="Estrada K."/>
            <person name="Fernandez C."/>
            <person name="Holland P.W."/>
            <person name="Hou J."/>
            <person name="Hu S."/>
            <person name="Huckvale T."/>
            <person name="Hung S.S."/>
            <person name="Kamenetzky L."/>
            <person name="Keane J.A."/>
            <person name="Kiss F."/>
            <person name="Koziol U."/>
            <person name="Lambert O."/>
            <person name="Liu K."/>
            <person name="Luo X."/>
            <person name="Luo Y."/>
            <person name="Macchiaroli N."/>
            <person name="Nichol S."/>
            <person name="Paps J."/>
            <person name="Parkinson J."/>
            <person name="Pouchkina-Stantcheva N."/>
            <person name="Riddiford N."/>
            <person name="Rosenzvit M."/>
            <person name="Salinas G."/>
            <person name="Wasmuth J.D."/>
            <person name="Zamanian M."/>
            <person name="Zheng Y."/>
            <person name="Cai X."/>
            <person name="Soberon X."/>
            <person name="Olson P.D."/>
            <person name="Laclette J.P."/>
            <person name="Brehm K."/>
            <person name="Berriman M."/>
            <person name="Garciarrubio A."/>
            <person name="Bobes R.J."/>
            <person name="Fragoso G."/>
            <person name="Sanchez-Flores A."/>
            <person name="Estrada K."/>
            <person name="Cevallos M.A."/>
            <person name="Morett E."/>
            <person name="Gonzalez V."/>
            <person name="Portillo T."/>
            <person name="Ochoa-Leyva A."/>
            <person name="Jose M.V."/>
            <person name="Sciutto E."/>
            <person name="Landa A."/>
            <person name="Jimenez L."/>
            <person name="Valdes V."/>
            <person name="Carrero J.C."/>
            <person name="Larralde C."/>
            <person name="Morales-Montor J."/>
            <person name="Limon-Lason J."/>
            <person name="Soberon X."/>
            <person name="Laclette J.P."/>
        </authorList>
    </citation>
    <scope>NUCLEOTIDE SEQUENCE [LARGE SCALE GENOMIC DNA]</scope>
</reference>